<evidence type="ECO:0000313" key="1">
    <source>
        <dbReference type="EMBL" id="CUI16996.1"/>
    </source>
</evidence>
<reference evidence="2" key="1">
    <citation type="submission" date="2015-09" db="EMBL/GenBank/DDBJ databases">
        <authorList>
            <person name="Bertelli C."/>
        </authorList>
    </citation>
    <scope>NUCLEOTIDE SEQUENCE [LARGE SCALE GENOMIC DNA]</scope>
    <source>
        <strain evidence="2">KNic</strain>
    </source>
</reference>
<protein>
    <submittedName>
        <fullName evidence="1">Uncharacterized protein</fullName>
    </submittedName>
</protein>
<dbReference type="PATRIC" id="fig|389348.3.peg.1549"/>
<organism evidence="1 2">
    <name type="scientific">Candidatus Protochlamydia naegleriophila</name>
    <dbReference type="NCBI Taxonomy" id="389348"/>
    <lineage>
        <taxon>Bacteria</taxon>
        <taxon>Pseudomonadati</taxon>
        <taxon>Chlamydiota</taxon>
        <taxon>Chlamydiia</taxon>
        <taxon>Parachlamydiales</taxon>
        <taxon>Parachlamydiaceae</taxon>
        <taxon>Candidatus Protochlamydia</taxon>
    </lineage>
</organism>
<evidence type="ECO:0000313" key="2">
    <source>
        <dbReference type="Proteomes" id="UP000069902"/>
    </source>
</evidence>
<sequence>MKVDFVKVETILSETLRKIFIERLSELAAIANVIQDPQTATLTPKLIEEIVSSFQRELNKLKKKDKKLYQKLELTTEDEERFNVPIGQYTQTDWLRLRHLKEKIEELKRELQGQELPNLEYEQQVAHERKRHVYKRFNIREGWLPLH</sequence>
<accession>A0A0U5JDY8</accession>
<dbReference type="KEGG" id="pnl:PNK_1383"/>
<keyword evidence="2" id="KW-1185">Reference proteome</keyword>
<dbReference type="AlphaFoldDB" id="A0A0U5JDY8"/>
<dbReference type="RefSeq" id="WP_032125718.1">
    <property type="nucleotide sequence ID" value="NZ_LN879502.1"/>
</dbReference>
<dbReference type="STRING" id="389348.PNK_1383"/>
<gene>
    <name evidence="1" type="ORF">PNK_1383</name>
</gene>
<dbReference type="InParanoid" id="A0A0U5JDY8"/>
<dbReference type="Proteomes" id="UP000069902">
    <property type="component" value="Chromosome cPNK"/>
</dbReference>
<dbReference type="EMBL" id="LN879502">
    <property type="protein sequence ID" value="CUI16996.1"/>
    <property type="molecule type" value="Genomic_DNA"/>
</dbReference>
<proteinExistence type="predicted"/>
<name>A0A0U5JDY8_9BACT</name>